<dbReference type="Proteomes" id="UP001290462">
    <property type="component" value="Unassembled WGS sequence"/>
</dbReference>
<gene>
    <name evidence="1" type="ORF">RAK27_11725</name>
</gene>
<evidence type="ECO:0008006" key="3">
    <source>
        <dbReference type="Google" id="ProtNLM"/>
    </source>
</evidence>
<dbReference type="AlphaFoldDB" id="A0AAW9K7E6"/>
<dbReference type="RefSeq" id="WP_322809176.1">
    <property type="nucleotide sequence ID" value="NZ_JAVBVO010000003.1"/>
</dbReference>
<evidence type="ECO:0000313" key="1">
    <source>
        <dbReference type="EMBL" id="MDZ5759332.1"/>
    </source>
</evidence>
<organism evidence="1 2">
    <name type="scientific">Carnobacterium maltaromaticum</name>
    <name type="common">Carnobacterium piscicola</name>
    <dbReference type="NCBI Taxonomy" id="2751"/>
    <lineage>
        <taxon>Bacteria</taxon>
        <taxon>Bacillati</taxon>
        <taxon>Bacillota</taxon>
        <taxon>Bacilli</taxon>
        <taxon>Lactobacillales</taxon>
        <taxon>Carnobacteriaceae</taxon>
        <taxon>Carnobacterium</taxon>
    </lineage>
</organism>
<accession>A0AAW9K7E6</accession>
<proteinExistence type="predicted"/>
<dbReference type="EMBL" id="JAVBVO010000003">
    <property type="protein sequence ID" value="MDZ5759332.1"/>
    <property type="molecule type" value="Genomic_DNA"/>
</dbReference>
<sequence>MMIQIFKIDKTGNVIGSQLEQDGFQETSFLKRGWKDDLFKPRFSFEKDRWIESATKEEIQKAYVDTETSVEMLAQQISTLEIEGIEKDIKINGLSQQNELLGQQLSDIEIQILGGV</sequence>
<reference evidence="1" key="1">
    <citation type="submission" date="2023-08" db="EMBL/GenBank/DDBJ databases">
        <title>Genomic characterization of piscicolin 126 produced by Carnobacterium maltaromaticum CM22 strain isolated from salmon (Salmo salar).</title>
        <authorList>
            <person name="Gonzalez-Gragera E."/>
            <person name="Garcia-Lopez J.D."/>
            <person name="Teso-Perez C."/>
            <person name="Gimenez-Hernandez I."/>
            <person name="Peralta-Sanchez J.M."/>
            <person name="Valdivia E."/>
            <person name="Montalban-Lopez M."/>
            <person name="Martin-Platero A.M."/>
            <person name="Banos A."/>
            <person name="Martinez-Bueno M."/>
        </authorList>
    </citation>
    <scope>NUCLEOTIDE SEQUENCE</scope>
    <source>
        <strain evidence="1">CM22</strain>
    </source>
</reference>
<evidence type="ECO:0000313" key="2">
    <source>
        <dbReference type="Proteomes" id="UP001290462"/>
    </source>
</evidence>
<comment type="caution">
    <text evidence="1">The sequence shown here is derived from an EMBL/GenBank/DDBJ whole genome shotgun (WGS) entry which is preliminary data.</text>
</comment>
<protein>
    <recommendedName>
        <fullName evidence="3">Phage protein</fullName>
    </recommendedName>
</protein>
<name>A0AAW9K7E6_CARML</name>